<proteinExistence type="predicted"/>
<name>A0A0E9TDM3_ANGAN</name>
<sequence length="35" mass="4000">MAMIFFCCQTVKSGHKLTELLFEVWVVLELVLPSS</sequence>
<dbReference type="AlphaFoldDB" id="A0A0E9TDM3"/>
<protein>
    <submittedName>
        <fullName evidence="1">Uncharacterized protein</fullName>
    </submittedName>
</protein>
<dbReference type="EMBL" id="GBXM01057040">
    <property type="protein sequence ID" value="JAH51537.1"/>
    <property type="molecule type" value="Transcribed_RNA"/>
</dbReference>
<organism evidence="1">
    <name type="scientific">Anguilla anguilla</name>
    <name type="common">European freshwater eel</name>
    <name type="synonym">Muraena anguilla</name>
    <dbReference type="NCBI Taxonomy" id="7936"/>
    <lineage>
        <taxon>Eukaryota</taxon>
        <taxon>Metazoa</taxon>
        <taxon>Chordata</taxon>
        <taxon>Craniata</taxon>
        <taxon>Vertebrata</taxon>
        <taxon>Euteleostomi</taxon>
        <taxon>Actinopterygii</taxon>
        <taxon>Neopterygii</taxon>
        <taxon>Teleostei</taxon>
        <taxon>Anguilliformes</taxon>
        <taxon>Anguillidae</taxon>
        <taxon>Anguilla</taxon>
    </lineage>
</organism>
<reference evidence="1" key="2">
    <citation type="journal article" date="2015" name="Fish Shellfish Immunol.">
        <title>Early steps in the European eel (Anguilla anguilla)-Vibrio vulnificus interaction in the gills: Role of the RtxA13 toxin.</title>
        <authorList>
            <person name="Callol A."/>
            <person name="Pajuelo D."/>
            <person name="Ebbesson L."/>
            <person name="Teles M."/>
            <person name="MacKenzie S."/>
            <person name="Amaro C."/>
        </authorList>
    </citation>
    <scope>NUCLEOTIDE SEQUENCE</scope>
</reference>
<accession>A0A0E9TDM3</accession>
<evidence type="ECO:0000313" key="1">
    <source>
        <dbReference type="EMBL" id="JAH51537.1"/>
    </source>
</evidence>
<reference evidence="1" key="1">
    <citation type="submission" date="2014-11" db="EMBL/GenBank/DDBJ databases">
        <authorList>
            <person name="Amaro Gonzalez C."/>
        </authorList>
    </citation>
    <scope>NUCLEOTIDE SEQUENCE</scope>
</reference>